<evidence type="ECO:0000313" key="2">
    <source>
        <dbReference type="Proteomes" id="UP001497623"/>
    </source>
</evidence>
<dbReference type="Proteomes" id="UP001497623">
    <property type="component" value="Unassembled WGS sequence"/>
</dbReference>
<dbReference type="AlphaFoldDB" id="A0AAV2SP79"/>
<feature type="non-terminal residue" evidence="1">
    <location>
        <position position="129"/>
    </location>
</feature>
<gene>
    <name evidence="1" type="ORF">MNOR_LOCUS38836</name>
</gene>
<sequence>GLGICQKNCEGYEDVIGECDVNMCKCCGGCIMNNKQCGSNGQGRCKMICSKFKEEEVEGDCPGASCRCCTRIQGGYGHLEQNQAGYGDQKQTGYGIQNQNQVGYVNQSQAGYVDQNQNQNHAANVDQNQ</sequence>
<keyword evidence="2" id="KW-1185">Reference proteome</keyword>
<accession>A0AAV2SP79</accession>
<evidence type="ECO:0000313" key="1">
    <source>
        <dbReference type="EMBL" id="CAL4217588.1"/>
    </source>
</evidence>
<organism evidence="1 2">
    <name type="scientific">Meganyctiphanes norvegica</name>
    <name type="common">Northern krill</name>
    <name type="synonym">Thysanopoda norvegica</name>
    <dbReference type="NCBI Taxonomy" id="48144"/>
    <lineage>
        <taxon>Eukaryota</taxon>
        <taxon>Metazoa</taxon>
        <taxon>Ecdysozoa</taxon>
        <taxon>Arthropoda</taxon>
        <taxon>Crustacea</taxon>
        <taxon>Multicrustacea</taxon>
        <taxon>Malacostraca</taxon>
        <taxon>Eumalacostraca</taxon>
        <taxon>Eucarida</taxon>
        <taxon>Euphausiacea</taxon>
        <taxon>Euphausiidae</taxon>
        <taxon>Meganyctiphanes</taxon>
    </lineage>
</organism>
<protein>
    <submittedName>
        <fullName evidence="1">Uncharacterized protein</fullName>
    </submittedName>
</protein>
<proteinExistence type="predicted"/>
<name>A0AAV2SP79_MEGNR</name>
<dbReference type="EMBL" id="CAXKWB010092927">
    <property type="protein sequence ID" value="CAL4217588.1"/>
    <property type="molecule type" value="Genomic_DNA"/>
</dbReference>
<comment type="caution">
    <text evidence="1">The sequence shown here is derived from an EMBL/GenBank/DDBJ whole genome shotgun (WGS) entry which is preliminary data.</text>
</comment>
<reference evidence="1 2" key="1">
    <citation type="submission" date="2024-05" db="EMBL/GenBank/DDBJ databases">
        <authorList>
            <person name="Wallberg A."/>
        </authorList>
    </citation>
    <scope>NUCLEOTIDE SEQUENCE [LARGE SCALE GENOMIC DNA]</scope>
</reference>
<feature type="non-terminal residue" evidence="1">
    <location>
        <position position="1"/>
    </location>
</feature>